<evidence type="ECO:0000313" key="2">
    <source>
        <dbReference type="Proteomes" id="UP000239068"/>
    </source>
</evidence>
<dbReference type="PROSITE" id="PS51257">
    <property type="entry name" value="PROKAR_LIPOPROTEIN"/>
    <property type="match status" value="1"/>
</dbReference>
<reference evidence="1 2" key="1">
    <citation type="submission" date="2016-12" db="EMBL/GenBank/DDBJ databases">
        <title>Trade-off between light-utilization and light-protection in marine flavobacteria.</title>
        <authorList>
            <person name="Kumagai Y."/>
            <person name="Yoshizawa S."/>
            <person name="Kogure K."/>
            <person name="Iwasaki W."/>
        </authorList>
    </citation>
    <scope>NUCLEOTIDE SEQUENCE [LARGE SCALE GENOMIC DNA]</scope>
    <source>
        <strain evidence="1 2">ATCC 43844</strain>
    </source>
</reference>
<evidence type="ECO:0000313" key="1">
    <source>
        <dbReference type="EMBL" id="PQJ81706.1"/>
    </source>
</evidence>
<keyword evidence="2" id="KW-1185">Reference proteome</keyword>
<accession>A0A2S7WW50</accession>
<dbReference type="RefSeq" id="WP_105020278.1">
    <property type="nucleotide sequence ID" value="NZ_MSCM01000001.1"/>
</dbReference>
<comment type="caution">
    <text evidence="1">The sequence shown here is derived from an EMBL/GenBank/DDBJ whole genome shotgun (WGS) entry which is preliminary data.</text>
</comment>
<name>A0A2S7WW50_9FLAO</name>
<protein>
    <recommendedName>
        <fullName evidence="3">PsbP C-terminal domain-containing protein</fullName>
    </recommendedName>
</protein>
<dbReference type="Proteomes" id="UP000239068">
    <property type="component" value="Unassembled WGS sequence"/>
</dbReference>
<sequence>MKNNLYKSLKFGTKKRFRILFIASLLLFSCVKQSEISNDFNCEKSAYSNLENVEDIKNLFSLKLPKNWKINLYQDESQSSIFAADTTKQLTETVLIDVTFIKNKITFDDVFMLQQEQENLTKGLIKIKSKEITLLEKPSFYTIYKGKKGAFLYQTCHTFIKINAENFILAKTEIYGDSLVNERFCNSFSLIENIKIHP</sequence>
<dbReference type="AlphaFoldDB" id="A0A2S7WW50"/>
<dbReference type="OrthoDB" id="1201582at2"/>
<dbReference type="EMBL" id="MSCM01000001">
    <property type="protein sequence ID" value="PQJ81706.1"/>
    <property type="molecule type" value="Genomic_DNA"/>
</dbReference>
<organism evidence="1 2">
    <name type="scientific">Polaribacter glomeratus</name>
    <dbReference type="NCBI Taxonomy" id="102"/>
    <lineage>
        <taxon>Bacteria</taxon>
        <taxon>Pseudomonadati</taxon>
        <taxon>Bacteroidota</taxon>
        <taxon>Flavobacteriia</taxon>
        <taxon>Flavobacteriales</taxon>
        <taxon>Flavobacteriaceae</taxon>
    </lineage>
</organism>
<gene>
    <name evidence="1" type="ORF">BTO16_03595</name>
</gene>
<proteinExistence type="predicted"/>
<evidence type="ECO:0008006" key="3">
    <source>
        <dbReference type="Google" id="ProtNLM"/>
    </source>
</evidence>